<feature type="transmembrane region" description="Helical" evidence="7">
    <location>
        <begin position="126"/>
        <end position="145"/>
    </location>
</feature>
<dbReference type="PROSITE" id="PS50928">
    <property type="entry name" value="ABC_TM1"/>
    <property type="match status" value="1"/>
</dbReference>
<dbReference type="PANTHER" id="PTHR30151">
    <property type="entry name" value="ALKANE SULFONATE ABC TRANSPORTER-RELATED, MEMBRANE SUBUNIT"/>
    <property type="match status" value="1"/>
</dbReference>
<feature type="transmembrane region" description="Helical" evidence="7">
    <location>
        <begin position="221"/>
        <end position="243"/>
    </location>
</feature>
<evidence type="ECO:0000256" key="2">
    <source>
        <dbReference type="ARBA" id="ARBA00022448"/>
    </source>
</evidence>
<dbReference type="PANTHER" id="PTHR30151:SF20">
    <property type="entry name" value="ABC TRANSPORTER PERMEASE PROTEIN HI_0355-RELATED"/>
    <property type="match status" value="1"/>
</dbReference>
<dbReference type="PATRIC" id="fig|1398.22.peg.2146"/>
<protein>
    <submittedName>
        <fullName evidence="9">ABC transporter, permease protein</fullName>
    </submittedName>
</protein>
<evidence type="ECO:0000256" key="6">
    <source>
        <dbReference type="ARBA" id="ARBA00023136"/>
    </source>
</evidence>
<dbReference type="CDD" id="cd06261">
    <property type="entry name" value="TM_PBP2"/>
    <property type="match status" value="1"/>
</dbReference>
<evidence type="ECO:0000256" key="1">
    <source>
        <dbReference type="ARBA" id="ARBA00004651"/>
    </source>
</evidence>
<feature type="transmembrane region" description="Helical" evidence="7">
    <location>
        <begin position="94"/>
        <end position="120"/>
    </location>
</feature>
<dbReference type="InterPro" id="IPR035906">
    <property type="entry name" value="MetI-like_sf"/>
</dbReference>
<feature type="domain" description="ABC transmembrane type-1" evidence="8">
    <location>
        <begin position="60"/>
        <end position="240"/>
    </location>
</feature>
<organism evidence="9 10">
    <name type="scientific">Heyndrickxia coagulans</name>
    <name type="common">Weizmannia coagulans</name>
    <dbReference type="NCBI Taxonomy" id="1398"/>
    <lineage>
        <taxon>Bacteria</taxon>
        <taxon>Bacillati</taxon>
        <taxon>Bacillota</taxon>
        <taxon>Bacilli</taxon>
        <taxon>Bacillales</taxon>
        <taxon>Bacillaceae</taxon>
        <taxon>Heyndrickxia</taxon>
    </lineage>
</organism>
<comment type="caution">
    <text evidence="9">The sequence shown here is derived from an EMBL/GenBank/DDBJ whole genome shotgun (WGS) entry which is preliminary data.</text>
</comment>
<dbReference type="EMBL" id="LRPN01000082">
    <property type="protein sequence ID" value="KWZ81056.1"/>
    <property type="molecule type" value="Genomic_DNA"/>
</dbReference>
<name>A0A133KNH3_HEYCO</name>
<comment type="similarity">
    <text evidence="7">Belongs to the binding-protein-dependent transport system permease family.</text>
</comment>
<keyword evidence="4 7" id="KW-0812">Transmembrane</keyword>
<dbReference type="Proteomes" id="UP000070376">
    <property type="component" value="Unassembled WGS sequence"/>
</dbReference>
<feature type="transmembrane region" description="Helical" evidence="7">
    <location>
        <begin position="7"/>
        <end position="28"/>
    </location>
</feature>
<keyword evidence="2 7" id="KW-0813">Transport</keyword>
<reference evidence="10" key="1">
    <citation type="submission" date="2016-01" db="EMBL/GenBank/DDBJ databases">
        <authorList>
            <person name="Mitreva M."/>
            <person name="Pepin K.H."/>
            <person name="Mihindukulasuriya K.A."/>
            <person name="Fulton R."/>
            <person name="Fronick C."/>
            <person name="O'Laughlin M."/>
            <person name="Miner T."/>
            <person name="Herter B."/>
            <person name="Rosa B.A."/>
            <person name="Cordes M."/>
            <person name="Tomlinson C."/>
            <person name="Wollam A."/>
            <person name="Palsikar V.B."/>
            <person name="Mardis E.R."/>
            <person name="Wilson R.K."/>
        </authorList>
    </citation>
    <scope>NUCLEOTIDE SEQUENCE [LARGE SCALE GENOMIC DNA]</scope>
    <source>
        <strain evidence="10">GED7749B</strain>
    </source>
</reference>
<keyword evidence="6 7" id="KW-0472">Membrane</keyword>
<dbReference type="RefSeq" id="WP_061086896.1">
    <property type="nucleotide sequence ID" value="NZ_KQ955857.1"/>
</dbReference>
<comment type="subcellular location">
    <subcellularLocation>
        <location evidence="1 7">Cell membrane</location>
        <topology evidence="1 7">Multi-pass membrane protein</topology>
    </subcellularLocation>
</comment>
<gene>
    <name evidence="9" type="ORF">HMPREF3213_02141</name>
</gene>
<evidence type="ECO:0000256" key="7">
    <source>
        <dbReference type="RuleBase" id="RU363032"/>
    </source>
</evidence>
<feature type="transmembrane region" description="Helical" evidence="7">
    <location>
        <begin position="67"/>
        <end position="87"/>
    </location>
</feature>
<dbReference type="GO" id="GO:0005886">
    <property type="term" value="C:plasma membrane"/>
    <property type="evidence" value="ECO:0007669"/>
    <property type="project" value="UniProtKB-SubCell"/>
</dbReference>
<evidence type="ECO:0000313" key="9">
    <source>
        <dbReference type="EMBL" id="KWZ81056.1"/>
    </source>
</evidence>
<sequence length="254" mass="28105">MKWRKWLGDYGLFCVTMLVLIAIWQWVIQKGMIPSFILPSPSQIYVSFMGNHRQLINVHLPATVEEVGIGFLLSVAGGVMIGVIMYVSKTAEKIFYPFLVISQTIPLVAVSPVFMMWFGYSVWSKVAIIVLTAIFPIVISTFDGLKTVDPAYLNLFRTMGASRWDIFRKLSVPMALPQFLSGLKLSVVYCVSGAAIGEWLGATAGLGFFSKRMSGYLQSGAVFSAVFLLAALGMGLFLLIYGMEKSLLKNRTKI</sequence>
<keyword evidence="3" id="KW-1003">Cell membrane</keyword>
<evidence type="ECO:0000259" key="8">
    <source>
        <dbReference type="PROSITE" id="PS50928"/>
    </source>
</evidence>
<dbReference type="GO" id="GO:0055085">
    <property type="term" value="P:transmembrane transport"/>
    <property type="evidence" value="ECO:0007669"/>
    <property type="project" value="InterPro"/>
</dbReference>
<evidence type="ECO:0000256" key="4">
    <source>
        <dbReference type="ARBA" id="ARBA00022692"/>
    </source>
</evidence>
<accession>A0A133KNH3</accession>
<proteinExistence type="inferred from homology"/>
<feature type="transmembrane region" description="Helical" evidence="7">
    <location>
        <begin position="187"/>
        <end position="209"/>
    </location>
</feature>
<evidence type="ECO:0000313" key="10">
    <source>
        <dbReference type="Proteomes" id="UP000070376"/>
    </source>
</evidence>
<evidence type="ECO:0000256" key="5">
    <source>
        <dbReference type="ARBA" id="ARBA00022989"/>
    </source>
</evidence>
<dbReference type="AlphaFoldDB" id="A0A133KNH3"/>
<keyword evidence="5 7" id="KW-1133">Transmembrane helix</keyword>
<dbReference type="Pfam" id="PF00528">
    <property type="entry name" value="BPD_transp_1"/>
    <property type="match status" value="1"/>
</dbReference>
<dbReference type="SUPFAM" id="SSF161098">
    <property type="entry name" value="MetI-like"/>
    <property type="match status" value="1"/>
</dbReference>
<evidence type="ECO:0000256" key="3">
    <source>
        <dbReference type="ARBA" id="ARBA00022475"/>
    </source>
</evidence>
<dbReference type="InterPro" id="IPR000515">
    <property type="entry name" value="MetI-like"/>
</dbReference>
<dbReference type="Gene3D" id="1.10.3720.10">
    <property type="entry name" value="MetI-like"/>
    <property type="match status" value="1"/>
</dbReference>